<reference evidence="10" key="1">
    <citation type="submission" date="2021-06" db="EMBL/GenBank/DDBJ databases">
        <authorList>
            <person name="Kallberg Y."/>
            <person name="Tangrot J."/>
            <person name="Rosling A."/>
        </authorList>
    </citation>
    <scope>NUCLEOTIDE SEQUENCE</scope>
    <source>
        <strain evidence="10">AZ414A</strain>
    </source>
</reference>
<dbReference type="Pfam" id="PF00538">
    <property type="entry name" value="Linker_histone"/>
    <property type="match status" value="1"/>
</dbReference>
<dbReference type="GO" id="GO:0003690">
    <property type="term" value="F:double-stranded DNA binding"/>
    <property type="evidence" value="ECO:0007669"/>
    <property type="project" value="TreeGrafter"/>
</dbReference>
<dbReference type="SMART" id="SM00526">
    <property type="entry name" value="H15"/>
    <property type="match status" value="1"/>
</dbReference>
<dbReference type="AlphaFoldDB" id="A0A9N8UWG1"/>
<evidence type="ECO:0000313" key="11">
    <source>
        <dbReference type="Proteomes" id="UP000789706"/>
    </source>
</evidence>
<evidence type="ECO:0000256" key="8">
    <source>
        <dbReference type="SAM" id="MobiDB-lite"/>
    </source>
</evidence>
<evidence type="ECO:0000313" key="10">
    <source>
        <dbReference type="EMBL" id="CAG8434083.1"/>
    </source>
</evidence>
<proteinExistence type="inferred from homology"/>
<evidence type="ECO:0000256" key="7">
    <source>
        <dbReference type="RuleBase" id="RU003894"/>
    </source>
</evidence>
<evidence type="ECO:0000256" key="5">
    <source>
        <dbReference type="ARBA" id="ARBA00023125"/>
    </source>
</evidence>
<dbReference type="InterPro" id="IPR005819">
    <property type="entry name" value="H1/H5"/>
</dbReference>
<evidence type="ECO:0000256" key="3">
    <source>
        <dbReference type="ARBA" id="ARBA00020833"/>
    </source>
</evidence>
<accession>A0A9N8UWG1</accession>
<dbReference type="InterPro" id="IPR036390">
    <property type="entry name" value="WH_DNA-bd_sf"/>
</dbReference>
<dbReference type="CDD" id="cd00073">
    <property type="entry name" value="H15"/>
    <property type="match status" value="1"/>
</dbReference>
<comment type="similarity">
    <text evidence="7">Belongs to the histone H1/H5 family.</text>
</comment>
<dbReference type="GO" id="GO:0045910">
    <property type="term" value="P:negative regulation of DNA recombination"/>
    <property type="evidence" value="ECO:0007669"/>
    <property type="project" value="TreeGrafter"/>
</dbReference>
<feature type="compositionally biased region" description="Basic residues" evidence="8">
    <location>
        <begin position="190"/>
        <end position="201"/>
    </location>
</feature>
<feature type="compositionally biased region" description="Basic and acidic residues" evidence="8">
    <location>
        <begin position="103"/>
        <end position="138"/>
    </location>
</feature>
<dbReference type="GO" id="GO:0030261">
    <property type="term" value="P:chromosome condensation"/>
    <property type="evidence" value="ECO:0007669"/>
    <property type="project" value="TreeGrafter"/>
</dbReference>
<evidence type="ECO:0000259" key="9">
    <source>
        <dbReference type="PROSITE" id="PS51504"/>
    </source>
</evidence>
<protein>
    <recommendedName>
        <fullName evidence="3">Histone H1</fullName>
    </recommendedName>
</protein>
<comment type="subcellular location">
    <subcellularLocation>
        <location evidence="2">Chromosome</location>
    </subcellularLocation>
    <subcellularLocation>
        <location evidence="1 7">Nucleus</location>
    </subcellularLocation>
</comment>
<dbReference type="GO" id="GO:0031492">
    <property type="term" value="F:nucleosomal DNA binding"/>
    <property type="evidence" value="ECO:0007669"/>
    <property type="project" value="TreeGrafter"/>
</dbReference>
<dbReference type="GO" id="GO:0006334">
    <property type="term" value="P:nucleosome assembly"/>
    <property type="evidence" value="ECO:0007669"/>
    <property type="project" value="InterPro"/>
</dbReference>
<dbReference type="PANTHER" id="PTHR11467">
    <property type="entry name" value="HISTONE H1"/>
    <property type="match status" value="1"/>
</dbReference>
<keyword evidence="4 7" id="KW-0158">Chromosome</keyword>
<organism evidence="10 11">
    <name type="scientific">Diversispora eburnea</name>
    <dbReference type="NCBI Taxonomy" id="1213867"/>
    <lineage>
        <taxon>Eukaryota</taxon>
        <taxon>Fungi</taxon>
        <taxon>Fungi incertae sedis</taxon>
        <taxon>Mucoromycota</taxon>
        <taxon>Glomeromycotina</taxon>
        <taxon>Glomeromycetes</taxon>
        <taxon>Diversisporales</taxon>
        <taxon>Diversisporaceae</taxon>
        <taxon>Diversispora</taxon>
    </lineage>
</organism>
<feature type="compositionally biased region" description="Low complexity" evidence="8">
    <location>
        <begin position="146"/>
        <end position="189"/>
    </location>
</feature>
<dbReference type="Gene3D" id="1.10.10.10">
    <property type="entry name" value="Winged helix-like DNA-binding domain superfamily/Winged helix DNA-binding domain"/>
    <property type="match status" value="1"/>
</dbReference>
<dbReference type="GO" id="GO:0000786">
    <property type="term" value="C:nucleosome"/>
    <property type="evidence" value="ECO:0007669"/>
    <property type="project" value="InterPro"/>
</dbReference>
<feature type="compositionally biased region" description="Low complexity" evidence="8">
    <location>
        <begin position="1"/>
        <end position="30"/>
    </location>
</feature>
<dbReference type="PROSITE" id="PS51504">
    <property type="entry name" value="H15"/>
    <property type="match status" value="1"/>
</dbReference>
<dbReference type="PRINTS" id="PR00624">
    <property type="entry name" value="HISTONEH5"/>
</dbReference>
<keyword evidence="11" id="KW-1185">Reference proteome</keyword>
<gene>
    <name evidence="10" type="ORF">DEBURN_LOCUS640</name>
</gene>
<keyword evidence="6 7" id="KW-0539">Nucleus</keyword>
<evidence type="ECO:0000256" key="4">
    <source>
        <dbReference type="ARBA" id="ARBA00022454"/>
    </source>
</evidence>
<dbReference type="InterPro" id="IPR005818">
    <property type="entry name" value="Histone_H1/H5_H15"/>
</dbReference>
<dbReference type="EMBL" id="CAJVPK010000022">
    <property type="protein sequence ID" value="CAG8434083.1"/>
    <property type="molecule type" value="Genomic_DNA"/>
</dbReference>
<dbReference type="GO" id="GO:0030527">
    <property type="term" value="F:structural constituent of chromatin"/>
    <property type="evidence" value="ECO:0007669"/>
    <property type="project" value="InterPro"/>
</dbReference>
<feature type="region of interest" description="Disordered" evidence="8">
    <location>
        <begin position="1"/>
        <end position="31"/>
    </location>
</feature>
<sequence>MARAASAPRTRTSRSSTAKPKAKKAATVTSHPRYEDMIRDAIIALKERKGSSRQRIKKYILTTFKLPDNSTTSSRLRLAINKGVEKGTFQFLNGPSGTIKLVKKDAVKKDKKEPEKKEVKPKKAAEKKEVKPKVEKKTTTKKAPARKAAASTTRKSTAAATAKSKKSSGGVTKKSKPAATTKKPAVGVKRSTRKRGGTTST</sequence>
<dbReference type="OrthoDB" id="1110759at2759"/>
<keyword evidence="5 7" id="KW-0238">DNA-binding</keyword>
<comment type="caution">
    <text evidence="10">The sequence shown here is derived from an EMBL/GenBank/DDBJ whole genome shotgun (WGS) entry which is preliminary data.</text>
</comment>
<dbReference type="PANTHER" id="PTHR11467:SF36">
    <property type="entry name" value="HISTONE 24-RELATED"/>
    <property type="match status" value="1"/>
</dbReference>
<evidence type="ECO:0000256" key="6">
    <source>
        <dbReference type="ARBA" id="ARBA00023242"/>
    </source>
</evidence>
<dbReference type="GO" id="GO:0005634">
    <property type="term" value="C:nucleus"/>
    <property type="evidence" value="ECO:0007669"/>
    <property type="project" value="UniProtKB-SubCell"/>
</dbReference>
<dbReference type="Proteomes" id="UP000789706">
    <property type="component" value="Unassembled WGS sequence"/>
</dbReference>
<dbReference type="SUPFAM" id="SSF46785">
    <property type="entry name" value="Winged helix' DNA-binding domain"/>
    <property type="match status" value="1"/>
</dbReference>
<feature type="region of interest" description="Disordered" evidence="8">
    <location>
        <begin position="103"/>
        <end position="201"/>
    </location>
</feature>
<feature type="domain" description="H15" evidence="9">
    <location>
        <begin position="30"/>
        <end position="103"/>
    </location>
</feature>
<dbReference type="InterPro" id="IPR036388">
    <property type="entry name" value="WH-like_DNA-bd_sf"/>
</dbReference>
<evidence type="ECO:0000256" key="1">
    <source>
        <dbReference type="ARBA" id="ARBA00004123"/>
    </source>
</evidence>
<evidence type="ECO:0000256" key="2">
    <source>
        <dbReference type="ARBA" id="ARBA00004286"/>
    </source>
</evidence>
<name>A0A9N8UWG1_9GLOM</name>